<feature type="transmembrane region" description="Helical" evidence="8">
    <location>
        <begin position="87"/>
        <end position="106"/>
    </location>
</feature>
<feature type="transmembrane region" description="Helical" evidence="8">
    <location>
        <begin position="141"/>
        <end position="161"/>
    </location>
</feature>
<feature type="transmembrane region" description="Helical" evidence="8">
    <location>
        <begin position="181"/>
        <end position="198"/>
    </location>
</feature>
<keyword evidence="10" id="KW-1185">Reference proteome</keyword>
<feature type="transmembrane region" description="Helical" evidence="8">
    <location>
        <begin position="417"/>
        <end position="437"/>
    </location>
</feature>
<accession>A0ABU7HNG2</accession>
<protein>
    <submittedName>
        <fullName evidence="9">Nucleobase:cation symporter-2 family protein</fullName>
    </submittedName>
</protein>
<dbReference type="EMBL" id="JAZDQJ010000005">
    <property type="protein sequence ID" value="MEE1933041.1"/>
    <property type="molecule type" value="Genomic_DNA"/>
</dbReference>
<feature type="transmembrane region" description="Helical" evidence="8">
    <location>
        <begin position="328"/>
        <end position="351"/>
    </location>
</feature>
<gene>
    <name evidence="9" type="ORF">V0R50_07400</name>
</gene>
<sequence length="507" mass="52666">MNTSSPSTSSAAPRPEDENLGLGANVAYGLQHVLTMYGGIVAVPLILGQAAGLGPAEIGLLIAASLFAGGLATLLQTLGLPFFGCQLPLVQGVSFAGVATMGAILSTEGGGGLPGVLGAVMAASFLGFLITPIFSRITKYFPPLVTGIVITTIGLTLMPVAARWVMGGNSKSPEFGSMENIGLAALTFTFVLALSKLGSASISRLSILLAMIIGTLIAWSLGMADFSKVLEGPLVAMPSPFHFGMPTFHIAAILSMCIVIIVTLVETSADILAVGEIIDTKVDSRRLGDGLRADMASSILAPIFGSFTQSAFAQNVGLVAVTGVKSRYVVATGGVILVILGLLPIMGRVIAAVPTSVLGGAGIVLFGTVAASGIRTLSKVEYKNNMNLIIVAASLGFGMIPIAAPNFYDHFPNWFETIFHSGISSAAIMAITLNLLFNHFKVGNSDQQSVFAAGYERTLNYSDISVLRDGDYFKDGKLFDAEGKEVPVVDHDGNPDTAPRRQAVAEH</sequence>
<keyword evidence="3" id="KW-0813">Transport</keyword>
<dbReference type="RefSeq" id="WP_330073928.1">
    <property type="nucleotide sequence ID" value="NZ_JAZDQJ010000005.1"/>
</dbReference>
<evidence type="ECO:0000256" key="4">
    <source>
        <dbReference type="ARBA" id="ARBA00022475"/>
    </source>
</evidence>
<evidence type="ECO:0000256" key="8">
    <source>
        <dbReference type="SAM" id="Phobius"/>
    </source>
</evidence>
<keyword evidence="7 8" id="KW-0472">Membrane</keyword>
<dbReference type="NCBIfam" id="TIGR00801">
    <property type="entry name" value="ncs2"/>
    <property type="match status" value="1"/>
</dbReference>
<dbReference type="InterPro" id="IPR006043">
    <property type="entry name" value="NCS2"/>
</dbReference>
<evidence type="ECO:0000256" key="3">
    <source>
        <dbReference type="ARBA" id="ARBA00022448"/>
    </source>
</evidence>
<keyword evidence="5 8" id="KW-0812">Transmembrane</keyword>
<dbReference type="Pfam" id="PF00860">
    <property type="entry name" value="Xan_ur_permease"/>
    <property type="match status" value="1"/>
</dbReference>
<dbReference type="Proteomes" id="UP001335100">
    <property type="component" value="Unassembled WGS sequence"/>
</dbReference>
<name>A0ABU7HNG2_9PSED</name>
<evidence type="ECO:0000256" key="6">
    <source>
        <dbReference type="ARBA" id="ARBA00022989"/>
    </source>
</evidence>
<feature type="transmembrane region" description="Helical" evidence="8">
    <location>
        <begin position="243"/>
        <end position="265"/>
    </location>
</feature>
<dbReference type="PROSITE" id="PS01116">
    <property type="entry name" value="XANTH_URACIL_PERMASE"/>
    <property type="match status" value="1"/>
</dbReference>
<dbReference type="NCBIfam" id="TIGR03173">
    <property type="entry name" value="pbuX"/>
    <property type="match status" value="1"/>
</dbReference>
<keyword evidence="6 8" id="KW-1133">Transmembrane helix</keyword>
<evidence type="ECO:0000256" key="1">
    <source>
        <dbReference type="ARBA" id="ARBA00004651"/>
    </source>
</evidence>
<evidence type="ECO:0000256" key="7">
    <source>
        <dbReference type="ARBA" id="ARBA00023136"/>
    </source>
</evidence>
<comment type="similarity">
    <text evidence="2">Belongs to the nucleobase:cation symporter-2 (NCS2) (TC 2.A.40) family.</text>
</comment>
<evidence type="ECO:0000313" key="9">
    <source>
        <dbReference type="EMBL" id="MEE1933041.1"/>
    </source>
</evidence>
<feature type="transmembrane region" description="Helical" evidence="8">
    <location>
        <begin position="112"/>
        <end position="134"/>
    </location>
</feature>
<keyword evidence="4" id="KW-1003">Cell membrane</keyword>
<comment type="caution">
    <text evidence="9">The sequence shown here is derived from an EMBL/GenBank/DDBJ whole genome shotgun (WGS) entry which is preliminary data.</text>
</comment>
<dbReference type="PANTHER" id="PTHR42810:SF4">
    <property type="entry name" value="URIC ACID TRANSPORTER UACT"/>
    <property type="match status" value="1"/>
</dbReference>
<comment type="subcellular location">
    <subcellularLocation>
        <location evidence="1">Cell membrane</location>
        <topology evidence="1">Multi-pass membrane protein</topology>
    </subcellularLocation>
</comment>
<feature type="transmembrane region" description="Helical" evidence="8">
    <location>
        <begin position="386"/>
        <end position="405"/>
    </location>
</feature>
<dbReference type="NCBIfam" id="NF037981">
    <property type="entry name" value="NCS2_1"/>
    <property type="match status" value="1"/>
</dbReference>
<organism evidence="9 10">
    <name type="scientific">Pseudomonas ulcerans</name>
    <dbReference type="NCBI Taxonomy" id="3115852"/>
    <lineage>
        <taxon>Bacteria</taxon>
        <taxon>Pseudomonadati</taxon>
        <taxon>Pseudomonadota</taxon>
        <taxon>Gammaproteobacteria</taxon>
        <taxon>Pseudomonadales</taxon>
        <taxon>Pseudomonadaceae</taxon>
        <taxon>Pseudomonas</taxon>
    </lineage>
</organism>
<dbReference type="InterPro" id="IPR006042">
    <property type="entry name" value="Xan_ur_permease"/>
</dbReference>
<feature type="transmembrane region" description="Helical" evidence="8">
    <location>
        <begin position="357"/>
        <end position="374"/>
    </location>
</feature>
<feature type="transmembrane region" description="Helical" evidence="8">
    <location>
        <begin position="205"/>
        <end position="223"/>
    </location>
</feature>
<proteinExistence type="inferred from homology"/>
<reference evidence="9 10" key="1">
    <citation type="submission" date="2024-01" db="EMBL/GenBank/DDBJ databases">
        <title>Unpublished Manusciprt.</title>
        <authorList>
            <person name="Duman M."/>
            <person name="Valdes E.G."/>
            <person name="Ajmi N."/>
            <person name="Altun S."/>
            <person name="Saticioglu I.B."/>
        </authorList>
    </citation>
    <scope>NUCLEOTIDE SEQUENCE [LARGE SCALE GENOMIC DNA]</scope>
    <source>
        <strain evidence="9 10">148P</strain>
    </source>
</reference>
<dbReference type="InterPro" id="IPR017588">
    <property type="entry name" value="UacT-like"/>
</dbReference>
<evidence type="ECO:0000313" key="10">
    <source>
        <dbReference type="Proteomes" id="UP001335100"/>
    </source>
</evidence>
<evidence type="ECO:0000256" key="5">
    <source>
        <dbReference type="ARBA" id="ARBA00022692"/>
    </source>
</evidence>
<feature type="transmembrane region" description="Helical" evidence="8">
    <location>
        <begin position="58"/>
        <end position="75"/>
    </location>
</feature>
<dbReference type="PANTHER" id="PTHR42810">
    <property type="entry name" value="PURINE PERMEASE C1399.01C-RELATED"/>
    <property type="match status" value="1"/>
</dbReference>
<evidence type="ECO:0000256" key="2">
    <source>
        <dbReference type="ARBA" id="ARBA00008821"/>
    </source>
</evidence>